<dbReference type="GO" id="GO:0004930">
    <property type="term" value="F:G protein-coupled receptor activity"/>
    <property type="evidence" value="ECO:0007669"/>
    <property type="project" value="UniProtKB-KW"/>
</dbReference>
<dbReference type="PRINTS" id="PR00237">
    <property type="entry name" value="GPCRRHODOPSN"/>
</dbReference>
<dbReference type="SUPFAM" id="SSF81321">
    <property type="entry name" value="Family A G protein-coupled receptor-like"/>
    <property type="match status" value="1"/>
</dbReference>
<gene>
    <name evidence="12" type="ORF">EGW08_021286</name>
</gene>
<keyword evidence="5" id="KW-0297">G-protein coupled receptor</keyword>
<protein>
    <recommendedName>
        <fullName evidence="11">G-protein coupled receptors family 1 profile domain-containing protein</fullName>
    </recommendedName>
</protein>
<keyword evidence="7" id="KW-0675">Receptor</keyword>
<feature type="region of interest" description="Disordered" evidence="9">
    <location>
        <begin position="290"/>
        <end position="316"/>
    </location>
</feature>
<evidence type="ECO:0000256" key="9">
    <source>
        <dbReference type="SAM" id="MobiDB-lite"/>
    </source>
</evidence>
<feature type="compositionally biased region" description="Polar residues" evidence="9">
    <location>
        <begin position="232"/>
        <end position="243"/>
    </location>
</feature>
<evidence type="ECO:0000256" key="2">
    <source>
        <dbReference type="ARBA" id="ARBA00022475"/>
    </source>
</evidence>
<feature type="compositionally biased region" description="Polar residues" evidence="9">
    <location>
        <begin position="455"/>
        <end position="469"/>
    </location>
</feature>
<evidence type="ECO:0000313" key="12">
    <source>
        <dbReference type="EMBL" id="RUS70957.1"/>
    </source>
</evidence>
<dbReference type="OrthoDB" id="6153266at2759"/>
<evidence type="ECO:0000256" key="4">
    <source>
        <dbReference type="ARBA" id="ARBA00022989"/>
    </source>
</evidence>
<feature type="transmembrane region" description="Helical" evidence="10">
    <location>
        <begin position="640"/>
        <end position="660"/>
    </location>
</feature>
<dbReference type="Gene3D" id="1.20.1070.10">
    <property type="entry name" value="Rhodopsin 7-helix transmembrane proteins"/>
    <property type="match status" value="1"/>
</dbReference>
<keyword evidence="2" id="KW-1003">Cell membrane</keyword>
<sequence>MIRSAGEGLALQDGRFIVPDSWSDSSEVSTFPGAYPVPYADSEGEAADQRVPATQVGRILIGNVCLISSKDSESPLAMVFYGYMFLSWLLLLVLVIFFYSRVAQAMFLLSHIHDKMFSLADREDMDGSKGPTRRSYTPRTASLVQENDQYEYNVQYHHQIGLKGKGQVPVEGVVLLSHDALRSDRKQGEGHRCQDEDVSSNGDLQTNNEERCETVKEGNSSAGQKAVDPLEFSNSKGQNNGQVPFQISLQTDDSLTQQTVGNSKTSTGKKLEVSNDSVYETGSYETSSCLNLDQSDKARNKLRPNSMESPRSKSMEEFLKGNPEACITGPKRKSVKLRNLSSKRKSGKIPKIKVSETKGKSKSNDILLDGGADKHLFLHPASTNSLLFRRIKSMENVNAVPKLDCLQVPDLRKHASPAMSKQSSENEAHKEIGLRNTLRETAAVIGTLTNSSTSLQYTSSATGSNGNESSEAKNYTEKTLTLTRSSAKGKRNVCVLPLTGLTTKAAIQNQESEEQKKIMKAKAKAATLPSSMTYGVLAAERAGALAERRGSGVDTLENPRFGVEVKLRPKSTFSRSPGRRTVEIEDMPGKPTFGLTNGQNADLNDAAGKNIQRARPSTADILSERHRRGTLHPVRTSRMLFIISLAFLVSFLPFFVIVLMRSSIGSSSFLSSLSWVELGAVSIFVRSTLLSNAVNPVIYGLLSTHFRRECTGLFRCFVRK</sequence>
<feature type="compositionally biased region" description="Basic and acidic residues" evidence="9">
    <location>
        <begin position="185"/>
        <end position="195"/>
    </location>
</feature>
<dbReference type="InterPro" id="IPR000276">
    <property type="entry name" value="GPCR_Rhodpsn"/>
</dbReference>
<dbReference type="AlphaFoldDB" id="A0A3S1AXM2"/>
<evidence type="ECO:0000256" key="1">
    <source>
        <dbReference type="ARBA" id="ARBA00004651"/>
    </source>
</evidence>
<keyword evidence="8" id="KW-0807">Transducer</keyword>
<keyword evidence="3 10" id="KW-0812">Transmembrane</keyword>
<dbReference type="PROSITE" id="PS50262">
    <property type="entry name" value="G_PROTEIN_RECEP_F1_2"/>
    <property type="match status" value="1"/>
</dbReference>
<keyword evidence="4 10" id="KW-1133">Transmembrane helix</keyword>
<evidence type="ECO:0000256" key="6">
    <source>
        <dbReference type="ARBA" id="ARBA00023136"/>
    </source>
</evidence>
<comment type="caution">
    <text evidence="12">The sequence shown here is derived from an EMBL/GenBank/DDBJ whole genome shotgun (WGS) entry which is preliminary data.</text>
</comment>
<name>A0A3S1AXM2_ELYCH</name>
<keyword evidence="13" id="KW-1185">Reference proteome</keyword>
<proteinExistence type="predicted"/>
<feature type="region of interest" description="Disordered" evidence="9">
    <location>
        <begin position="455"/>
        <end position="476"/>
    </location>
</feature>
<feature type="domain" description="G-protein coupled receptors family 1 profile" evidence="11">
    <location>
        <begin position="635"/>
        <end position="699"/>
    </location>
</feature>
<keyword evidence="6 10" id="KW-0472">Membrane</keyword>
<reference evidence="12 13" key="1">
    <citation type="submission" date="2019-01" db="EMBL/GenBank/DDBJ databases">
        <title>A draft genome assembly of the solar-powered sea slug Elysia chlorotica.</title>
        <authorList>
            <person name="Cai H."/>
            <person name="Li Q."/>
            <person name="Fang X."/>
            <person name="Li J."/>
            <person name="Curtis N.E."/>
            <person name="Altenburger A."/>
            <person name="Shibata T."/>
            <person name="Feng M."/>
            <person name="Maeda T."/>
            <person name="Schwartz J.A."/>
            <person name="Shigenobu S."/>
            <person name="Lundholm N."/>
            <person name="Nishiyama T."/>
            <person name="Yang H."/>
            <person name="Hasebe M."/>
            <person name="Li S."/>
            <person name="Pierce S.K."/>
            <person name="Wang J."/>
        </authorList>
    </citation>
    <scope>NUCLEOTIDE SEQUENCE [LARGE SCALE GENOMIC DNA]</scope>
    <source>
        <strain evidence="12">EC2010</strain>
        <tissue evidence="12">Whole organism of an adult</tissue>
    </source>
</reference>
<evidence type="ECO:0000256" key="10">
    <source>
        <dbReference type="SAM" id="Phobius"/>
    </source>
</evidence>
<comment type="subcellular location">
    <subcellularLocation>
        <location evidence="1">Cell membrane</location>
        <topology evidence="1">Multi-pass membrane protein</topology>
    </subcellularLocation>
</comment>
<dbReference type="PANTHER" id="PTHR24228">
    <property type="entry name" value="B2 BRADYKININ RECEPTOR/ANGIOTENSIN II RECEPTOR"/>
    <property type="match status" value="1"/>
</dbReference>
<feature type="compositionally biased region" description="Basic and acidic residues" evidence="9">
    <location>
        <begin position="424"/>
        <end position="433"/>
    </location>
</feature>
<feature type="region of interest" description="Disordered" evidence="9">
    <location>
        <begin position="415"/>
        <end position="435"/>
    </location>
</feature>
<organism evidence="12 13">
    <name type="scientific">Elysia chlorotica</name>
    <name type="common">Eastern emerald elysia</name>
    <name type="synonym">Sea slug</name>
    <dbReference type="NCBI Taxonomy" id="188477"/>
    <lineage>
        <taxon>Eukaryota</taxon>
        <taxon>Metazoa</taxon>
        <taxon>Spiralia</taxon>
        <taxon>Lophotrochozoa</taxon>
        <taxon>Mollusca</taxon>
        <taxon>Gastropoda</taxon>
        <taxon>Heterobranchia</taxon>
        <taxon>Euthyneura</taxon>
        <taxon>Panpulmonata</taxon>
        <taxon>Sacoglossa</taxon>
        <taxon>Placobranchoidea</taxon>
        <taxon>Plakobranchidae</taxon>
        <taxon>Elysia</taxon>
    </lineage>
</organism>
<evidence type="ECO:0000259" key="11">
    <source>
        <dbReference type="PROSITE" id="PS50262"/>
    </source>
</evidence>
<feature type="region of interest" description="Disordered" evidence="9">
    <location>
        <begin position="185"/>
        <end position="243"/>
    </location>
</feature>
<feature type="transmembrane region" description="Helical" evidence="10">
    <location>
        <begin position="78"/>
        <end position="99"/>
    </location>
</feature>
<evidence type="ECO:0000256" key="5">
    <source>
        <dbReference type="ARBA" id="ARBA00023040"/>
    </source>
</evidence>
<dbReference type="InterPro" id="IPR017452">
    <property type="entry name" value="GPCR_Rhodpsn_7TM"/>
</dbReference>
<evidence type="ECO:0000256" key="7">
    <source>
        <dbReference type="ARBA" id="ARBA00023170"/>
    </source>
</evidence>
<evidence type="ECO:0000256" key="3">
    <source>
        <dbReference type="ARBA" id="ARBA00022692"/>
    </source>
</evidence>
<dbReference type="EMBL" id="RQTK01001297">
    <property type="protein sequence ID" value="RUS70957.1"/>
    <property type="molecule type" value="Genomic_DNA"/>
</dbReference>
<accession>A0A3S1AXM2</accession>
<evidence type="ECO:0000256" key="8">
    <source>
        <dbReference type="ARBA" id="ARBA00023224"/>
    </source>
</evidence>
<dbReference type="Proteomes" id="UP000271974">
    <property type="component" value="Unassembled WGS sequence"/>
</dbReference>
<evidence type="ECO:0000313" key="13">
    <source>
        <dbReference type="Proteomes" id="UP000271974"/>
    </source>
</evidence>
<dbReference type="GO" id="GO:0005886">
    <property type="term" value="C:plasma membrane"/>
    <property type="evidence" value="ECO:0007669"/>
    <property type="project" value="UniProtKB-SubCell"/>
</dbReference>
<dbReference type="PANTHER" id="PTHR24228:SF59">
    <property type="entry name" value="NEUROPEPTIDE RECEPTOR 15"/>
    <property type="match status" value="1"/>
</dbReference>
<dbReference type="CDD" id="cd00637">
    <property type="entry name" value="7tm_classA_rhodopsin-like"/>
    <property type="match status" value="1"/>
</dbReference>